<dbReference type="GO" id="GO:0045324">
    <property type="term" value="P:late endosome to vacuole transport"/>
    <property type="evidence" value="ECO:0007669"/>
    <property type="project" value="InterPro"/>
</dbReference>
<dbReference type="PROSITE" id="PS00108">
    <property type="entry name" value="PROTEIN_KINASE_ST"/>
    <property type="match status" value="1"/>
</dbReference>
<dbReference type="InterPro" id="IPR011009">
    <property type="entry name" value="Kinase-like_dom_sf"/>
</dbReference>
<dbReference type="SMART" id="SM00220">
    <property type="entry name" value="S_TKc"/>
    <property type="match status" value="1"/>
</dbReference>
<dbReference type="PROSITE" id="PS50011">
    <property type="entry name" value="PROTEIN_KINASE_DOM"/>
    <property type="match status" value="1"/>
</dbReference>
<dbReference type="GO" id="GO:0004674">
    <property type="term" value="F:protein serine/threonine kinase activity"/>
    <property type="evidence" value="ECO:0007669"/>
    <property type="project" value="InterPro"/>
</dbReference>
<dbReference type="AlphaFoldDB" id="A0AAV7JFJ7"/>
<dbReference type="InterPro" id="IPR008271">
    <property type="entry name" value="Ser/Thr_kinase_AS"/>
</dbReference>
<dbReference type="Pfam" id="PF00069">
    <property type="entry name" value="Pkinase"/>
    <property type="match status" value="1"/>
</dbReference>
<evidence type="ECO:0000259" key="2">
    <source>
        <dbReference type="PROSITE" id="PS50011"/>
    </source>
</evidence>
<dbReference type="InterPro" id="IPR045162">
    <property type="entry name" value="Vps15-like"/>
</dbReference>
<organism evidence="3 4">
    <name type="scientific">Oopsacas minuta</name>
    <dbReference type="NCBI Taxonomy" id="111878"/>
    <lineage>
        <taxon>Eukaryota</taxon>
        <taxon>Metazoa</taxon>
        <taxon>Porifera</taxon>
        <taxon>Hexactinellida</taxon>
        <taxon>Hexasterophora</taxon>
        <taxon>Lyssacinosida</taxon>
        <taxon>Leucopsacidae</taxon>
        <taxon>Oopsacas</taxon>
    </lineage>
</organism>
<dbReference type="Proteomes" id="UP001165289">
    <property type="component" value="Unassembled WGS sequence"/>
</dbReference>
<evidence type="ECO:0000313" key="4">
    <source>
        <dbReference type="Proteomes" id="UP001165289"/>
    </source>
</evidence>
<dbReference type="GO" id="GO:0016236">
    <property type="term" value="P:macroautophagy"/>
    <property type="evidence" value="ECO:0007669"/>
    <property type="project" value="InterPro"/>
</dbReference>
<accession>A0AAV7JFJ7</accession>
<keyword evidence="4" id="KW-1185">Reference proteome</keyword>
<dbReference type="Gene3D" id="1.10.510.10">
    <property type="entry name" value="Transferase(Phosphotransferase) domain 1"/>
    <property type="match status" value="1"/>
</dbReference>
<keyword evidence="1" id="KW-0853">WD repeat</keyword>
<feature type="domain" description="Protein kinase" evidence="2">
    <location>
        <begin position="27"/>
        <end position="303"/>
    </location>
</feature>
<reference evidence="3 4" key="1">
    <citation type="journal article" date="2023" name="BMC Biol.">
        <title>The compact genome of the sponge Oopsacas minuta (Hexactinellida) is lacking key metazoan core genes.</title>
        <authorList>
            <person name="Santini S."/>
            <person name="Schenkelaars Q."/>
            <person name="Jourda C."/>
            <person name="Duchesne M."/>
            <person name="Belahbib H."/>
            <person name="Rocher C."/>
            <person name="Selva M."/>
            <person name="Riesgo A."/>
            <person name="Vervoort M."/>
            <person name="Leys S.P."/>
            <person name="Kodjabachian L."/>
            <person name="Le Bivic A."/>
            <person name="Borchiellini C."/>
            <person name="Claverie J.M."/>
            <person name="Renard E."/>
        </authorList>
    </citation>
    <scope>NUCLEOTIDE SEQUENCE [LARGE SCALE GENOMIC DNA]</scope>
    <source>
        <strain evidence="3">SPO-2</strain>
    </source>
</reference>
<name>A0AAV7JFJ7_9METZ</name>
<dbReference type="PANTHER" id="PTHR17583">
    <property type="entry name" value="PHOSPHOINOSITIDE 3-KINASE REGULATORY SUBUNIT 4"/>
    <property type="match status" value="1"/>
</dbReference>
<dbReference type="CDD" id="cd13980">
    <property type="entry name" value="STKc_Vps15"/>
    <property type="match status" value="1"/>
</dbReference>
<dbReference type="GO" id="GO:0034271">
    <property type="term" value="C:phosphatidylinositol 3-kinase complex, class III, type I"/>
    <property type="evidence" value="ECO:0007669"/>
    <property type="project" value="TreeGrafter"/>
</dbReference>
<dbReference type="EMBL" id="JAKMXF010000341">
    <property type="protein sequence ID" value="KAI6647542.1"/>
    <property type="molecule type" value="Genomic_DNA"/>
</dbReference>
<dbReference type="GO" id="GO:0005524">
    <property type="term" value="F:ATP binding"/>
    <property type="evidence" value="ECO:0007669"/>
    <property type="project" value="InterPro"/>
</dbReference>
<comment type="caution">
    <text evidence="3">The sequence shown here is derived from an EMBL/GenBank/DDBJ whole genome shotgun (WGS) entry which is preliminary data.</text>
</comment>
<dbReference type="GO" id="GO:0006623">
    <property type="term" value="P:protein targeting to vacuole"/>
    <property type="evidence" value="ECO:0007669"/>
    <property type="project" value="TreeGrafter"/>
</dbReference>
<dbReference type="GO" id="GO:0005770">
    <property type="term" value="C:late endosome"/>
    <property type="evidence" value="ECO:0007669"/>
    <property type="project" value="TreeGrafter"/>
</dbReference>
<dbReference type="SUPFAM" id="SSF56112">
    <property type="entry name" value="Protein kinase-like (PK-like)"/>
    <property type="match status" value="1"/>
</dbReference>
<proteinExistence type="predicted"/>
<sequence>MGNLPTTILPSLILPVEHYVSELSEVDRPLKNLGSTRFFKVVRGRHTEGPVVVKVLVKHDPNLVLKQHQDQLSFILEQLGSVPNILPFSIWRDSDRAAFLIRPFVRYSLAERMFSLPSLEPLEKKWIVYQLLTALSSCHQLGICHGDIKAENVLLTGWNWVQLTDFASFKPTCLPPDNPATFSFFFDTSRRSYCYIAPERFTDSKEVQELSPRMDIFSLGCLIAELFTNGQVLFDLPRLLDYASGKSSPDSTLDLITDKEIQSLVRHMINVSPANRHTASKYLDVCRGKVLPECFYSYFHHFLTTFSASVDPSHLRIRQLHRDIDQVIIHLFTDVITL</sequence>
<dbReference type="InterPro" id="IPR000719">
    <property type="entry name" value="Prot_kinase_dom"/>
</dbReference>
<evidence type="ECO:0000256" key="1">
    <source>
        <dbReference type="ARBA" id="ARBA00022574"/>
    </source>
</evidence>
<evidence type="ECO:0000313" key="3">
    <source>
        <dbReference type="EMBL" id="KAI6647542.1"/>
    </source>
</evidence>
<dbReference type="GO" id="GO:0034272">
    <property type="term" value="C:phosphatidylinositol 3-kinase complex, class III, type II"/>
    <property type="evidence" value="ECO:0007669"/>
    <property type="project" value="TreeGrafter"/>
</dbReference>
<dbReference type="PANTHER" id="PTHR17583:SF0">
    <property type="entry name" value="PHOSPHOINOSITIDE 3-KINASE REGULATORY SUBUNIT 4"/>
    <property type="match status" value="1"/>
</dbReference>
<gene>
    <name evidence="3" type="ORF">LOD99_8719</name>
</gene>
<dbReference type="GO" id="GO:0071561">
    <property type="term" value="C:nucleus-vacuole junction"/>
    <property type="evidence" value="ECO:0007669"/>
    <property type="project" value="TreeGrafter"/>
</dbReference>
<protein>
    <recommendedName>
        <fullName evidence="2">Protein kinase domain-containing protein</fullName>
    </recommendedName>
</protein>